<protein>
    <submittedName>
        <fullName evidence="4">Adenylate/guanylate cyclase domain-containing protein</fullName>
        <ecNumber evidence="4">4.6.1.-</ecNumber>
    </submittedName>
</protein>
<keyword evidence="4" id="KW-0456">Lyase</keyword>
<name>A0ABU6D054_9GAMM</name>
<keyword evidence="2" id="KW-0472">Membrane</keyword>
<dbReference type="EC" id="4.6.1.-" evidence="4"/>
<evidence type="ECO:0000313" key="4">
    <source>
        <dbReference type="EMBL" id="MEB4592466.1"/>
    </source>
</evidence>
<dbReference type="PANTHER" id="PTHR43081">
    <property type="entry name" value="ADENYLATE CYCLASE, TERMINAL-DIFFERENTIATION SPECIFIC-RELATED"/>
    <property type="match status" value="1"/>
</dbReference>
<dbReference type="EMBL" id="JAYMYJ010000135">
    <property type="protein sequence ID" value="MEB4592466.1"/>
    <property type="molecule type" value="Genomic_DNA"/>
</dbReference>
<gene>
    <name evidence="4" type="ORF">VSS37_15890</name>
</gene>
<sequence>MFRYRSVSIVFILLMLVAYVFTQPVFRPSILKRLEYIAYDLRMQFSTSPEVNDPRVVVVDIDDDSMKRVERWPWSRDKFAQLIANLKLDYQVAEVGLDVMFVDQVCNGQANDQRLIDIFHQYPPVMALSLQTELKEGEPQSRSGEPGKGVDLQGIGGISPEHAWWGQALGYVGNLADFLGSESAVGHISPNRDLDGKVRRISPIFQWDGQFYDTLSMTVARQYFGASSLYWDNSLDNWLDSPKLRLGAPDSLMYMPVSIYGDVLIPYSAGNRFSAYRRVSAADILEKKYPLDALADKFVLIGTSATGQADTVATPLTTALPGVEVHAALLSALLGGILDQQQQFKIQPANEKWLQLGALVLLTALLWLAGRSGVWGMLVAAPLLLMIWSGFNYLLWSKFNLAIGFLPPALLILAVMTYSIVADLLEINARHQHVRKMFSYYLPAVVVQRLANDRTGTDWLKAERRDMTVLFADVYGFTSMAESLDPEAVADITYQLFSSLTEVIHRHGGTVDKYMGDAVMAFWGAPLPDQHHALNTVKAADAMQKAVRQLNETVFVEKKISIRLGVGINSGTMVVGNLGSSLRHTYTVMGSVVNTASAIQQLTRRYQRDILLGEETASRLPDSMSIDLGFTEIKKLTHKIKIFALNSSGME</sequence>
<dbReference type="InterPro" id="IPR007890">
    <property type="entry name" value="CHASE2"/>
</dbReference>
<feature type="region of interest" description="Disordered" evidence="1">
    <location>
        <begin position="133"/>
        <end position="152"/>
    </location>
</feature>
<proteinExistence type="predicted"/>
<keyword evidence="2" id="KW-0812">Transmembrane</keyword>
<keyword evidence="2" id="KW-1133">Transmembrane helix</keyword>
<feature type="transmembrane region" description="Helical" evidence="2">
    <location>
        <begin position="402"/>
        <end position="425"/>
    </location>
</feature>
<feature type="domain" description="Guanylate cyclase" evidence="3">
    <location>
        <begin position="468"/>
        <end position="600"/>
    </location>
</feature>
<feature type="transmembrane region" description="Helical" evidence="2">
    <location>
        <begin position="377"/>
        <end position="396"/>
    </location>
</feature>
<organism evidence="4 5">
    <name type="scientific">Candidatus Thiothrix phosphatis</name>
    <dbReference type="NCBI Taxonomy" id="3112415"/>
    <lineage>
        <taxon>Bacteria</taxon>
        <taxon>Pseudomonadati</taxon>
        <taxon>Pseudomonadota</taxon>
        <taxon>Gammaproteobacteria</taxon>
        <taxon>Thiotrichales</taxon>
        <taxon>Thiotrichaceae</taxon>
        <taxon>Thiothrix</taxon>
    </lineage>
</organism>
<dbReference type="PANTHER" id="PTHR43081:SF1">
    <property type="entry name" value="ADENYLATE CYCLASE, TERMINAL-DIFFERENTIATION SPECIFIC"/>
    <property type="match status" value="1"/>
</dbReference>
<evidence type="ECO:0000313" key="5">
    <source>
        <dbReference type="Proteomes" id="UP001308005"/>
    </source>
</evidence>
<dbReference type="InterPro" id="IPR001054">
    <property type="entry name" value="A/G_cyclase"/>
</dbReference>
<reference evidence="5" key="1">
    <citation type="submission" date="2023-07" db="EMBL/GenBank/DDBJ databases">
        <title>The carbon used by Thiothrix.</title>
        <authorList>
            <person name="Chen L."/>
        </authorList>
    </citation>
    <scope>NUCLEOTIDE SEQUENCE [LARGE SCALE GENOMIC DNA]</scope>
</reference>
<dbReference type="GO" id="GO:0016829">
    <property type="term" value="F:lyase activity"/>
    <property type="evidence" value="ECO:0007669"/>
    <property type="project" value="UniProtKB-KW"/>
</dbReference>
<evidence type="ECO:0000256" key="1">
    <source>
        <dbReference type="SAM" id="MobiDB-lite"/>
    </source>
</evidence>
<dbReference type="Proteomes" id="UP001308005">
    <property type="component" value="Unassembled WGS sequence"/>
</dbReference>
<dbReference type="Gene3D" id="3.30.70.1230">
    <property type="entry name" value="Nucleotide cyclase"/>
    <property type="match status" value="1"/>
</dbReference>
<dbReference type="SMART" id="SM00044">
    <property type="entry name" value="CYCc"/>
    <property type="match status" value="1"/>
</dbReference>
<evidence type="ECO:0000256" key="2">
    <source>
        <dbReference type="SAM" id="Phobius"/>
    </source>
</evidence>
<comment type="caution">
    <text evidence="4">The sequence shown here is derived from an EMBL/GenBank/DDBJ whole genome shotgun (WGS) entry which is preliminary data.</text>
</comment>
<accession>A0ABU6D054</accession>
<dbReference type="CDD" id="cd07302">
    <property type="entry name" value="CHD"/>
    <property type="match status" value="1"/>
</dbReference>
<dbReference type="Pfam" id="PF00211">
    <property type="entry name" value="Guanylate_cyc"/>
    <property type="match status" value="1"/>
</dbReference>
<dbReference type="InterPro" id="IPR050697">
    <property type="entry name" value="Adenylyl/Guanylyl_Cyclase_3/4"/>
</dbReference>
<dbReference type="Pfam" id="PF05226">
    <property type="entry name" value="CHASE2"/>
    <property type="match status" value="1"/>
</dbReference>
<keyword evidence="5" id="KW-1185">Reference proteome</keyword>
<dbReference type="SMART" id="SM01080">
    <property type="entry name" value="CHASE2"/>
    <property type="match status" value="1"/>
</dbReference>
<evidence type="ECO:0000259" key="3">
    <source>
        <dbReference type="PROSITE" id="PS50125"/>
    </source>
</evidence>
<dbReference type="InterPro" id="IPR029787">
    <property type="entry name" value="Nucleotide_cyclase"/>
</dbReference>
<dbReference type="RefSeq" id="WP_324696764.1">
    <property type="nucleotide sequence ID" value="NZ_JAYMYJ010000135.1"/>
</dbReference>
<dbReference type="SUPFAM" id="SSF55073">
    <property type="entry name" value="Nucleotide cyclase"/>
    <property type="match status" value="1"/>
</dbReference>
<dbReference type="PROSITE" id="PS50125">
    <property type="entry name" value="GUANYLATE_CYCLASE_2"/>
    <property type="match status" value="1"/>
</dbReference>